<accession>A0A085WP81</accession>
<comment type="caution">
    <text evidence="2">The sequence shown here is derived from an EMBL/GenBank/DDBJ whole genome shotgun (WGS) entry which is preliminary data.</text>
</comment>
<gene>
    <name evidence="2" type="ORF">DB31_6469</name>
</gene>
<evidence type="ECO:0000313" key="3">
    <source>
        <dbReference type="Proteomes" id="UP000028725"/>
    </source>
</evidence>
<dbReference type="AlphaFoldDB" id="A0A085WP81"/>
<proteinExistence type="predicted"/>
<organism evidence="2 3">
    <name type="scientific">Hyalangium minutum</name>
    <dbReference type="NCBI Taxonomy" id="394096"/>
    <lineage>
        <taxon>Bacteria</taxon>
        <taxon>Pseudomonadati</taxon>
        <taxon>Myxococcota</taxon>
        <taxon>Myxococcia</taxon>
        <taxon>Myxococcales</taxon>
        <taxon>Cystobacterineae</taxon>
        <taxon>Archangiaceae</taxon>
        <taxon>Hyalangium</taxon>
    </lineage>
</organism>
<name>A0A085WP81_9BACT</name>
<protein>
    <submittedName>
        <fullName evidence="2">Uncharacterized protein</fullName>
    </submittedName>
</protein>
<keyword evidence="3" id="KW-1185">Reference proteome</keyword>
<dbReference type="STRING" id="394096.DB31_6469"/>
<evidence type="ECO:0000256" key="1">
    <source>
        <dbReference type="SAM" id="MobiDB-lite"/>
    </source>
</evidence>
<sequence length="317" mass="33093">MRRGGTLILSEKYSAPAAAADTERSSDLASAAVGDMLRGAPTAAPHVLSILHAQATLDQQILGSACLRIEHDHFHDIQSAMTGGQLGTAGIPTLFRLAEMDTAEGGLACVSAADKWLAPFFRRVPGLVTYADASAACLVAANDLIAAPIAEIESIVVSCQPPAHDLWTAPAAQQLEYVREHAERCIVQLLKENPEVERASLCLAGDEYEVSLHHRLAQATGLGGAVLGAPFPGVHLSSASSLASLRSAVEAAVRGGKPLRAVIWTASPAGHAGAMLVRCAPDAVATPKGWTSRLPFPIPPTDSSSRQADWSQGAHDE</sequence>
<dbReference type="EMBL" id="JMCB01000004">
    <property type="protein sequence ID" value="KFE69494.1"/>
    <property type="molecule type" value="Genomic_DNA"/>
</dbReference>
<feature type="compositionally biased region" description="Polar residues" evidence="1">
    <location>
        <begin position="301"/>
        <end position="310"/>
    </location>
</feature>
<evidence type="ECO:0000313" key="2">
    <source>
        <dbReference type="EMBL" id="KFE69494.1"/>
    </source>
</evidence>
<feature type="region of interest" description="Disordered" evidence="1">
    <location>
        <begin position="291"/>
        <end position="317"/>
    </location>
</feature>
<reference evidence="2 3" key="1">
    <citation type="submission" date="2014-04" db="EMBL/GenBank/DDBJ databases">
        <title>Genome assembly of Hyalangium minutum DSM 14724.</title>
        <authorList>
            <person name="Sharma G."/>
            <person name="Subramanian S."/>
        </authorList>
    </citation>
    <scope>NUCLEOTIDE SEQUENCE [LARGE SCALE GENOMIC DNA]</scope>
    <source>
        <strain evidence="2 3">DSM 14724</strain>
    </source>
</reference>
<dbReference type="Proteomes" id="UP000028725">
    <property type="component" value="Unassembled WGS sequence"/>
</dbReference>